<dbReference type="EMBL" id="FNAS01000002">
    <property type="protein sequence ID" value="SDE01248.1"/>
    <property type="molecule type" value="Genomic_DNA"/>
</dbReference>
<keyword evidence="4" id="KW-1185">Reference proteome</keyword>
<evidence type="ECO:0000313" key="3">
    <source>
        <dbReference type="EMBL" id="SDE01248.1"/>
    </source>
</evidence>
<gene>
    <name evidence="2" type="ORF">SAMN05421544_10254</name>
    <name evidence="3" type="ORF">SAMN05421544_10264</name>
</gene>
<name>A0A1G6ZF55_9FLAO</name>
<dbReference type="OrthoDB" id="947044at2"/>
<dbReference type="InterPro" id="IPR056906">
    <property type="entry name" value="ORF2/G2P_dom"/>
</dbReference>
<dbReference type="EMBL" id="FNAS01000002">
    <property type="protein sequence ID" value="SDE00939.1"/>
    <property type="molecule type" value="Genomic_DNA"/>
</dbReference>
<dbReference type="Proteomes" id="UP000198517">
    <property type="component" value="Unassembled WGS sequence"/>
</dbReference>
<evidence type="ECO:0000313" key="2">
    <source>
        <dbReference type="EMBL" id="SDE00939.1"/>
    </source>
</evidence>
<dbReference type="RefSeq" id="WP_092735795.1">
    <property type="nucleotide sequence ID" value="NZ_FNAS01000002.1"/>
</dbReference>
<protein>
    <recommendedName>
        <fullName evidence="1">Replication-associated protein ORF2/G2P domain-containing protein</fullName>
    </recommendedName>
</protein>
<proteinExistence type="predicted"/>
<organism evidence="3 4">
    <name type="scientific">Riemerella columbipharyngis</name>
    <dbReference type="NCBI Taxonomy" id="1071918"/>
    <lineage>
        <taxon>Bacteria</taxon>
        <taxon>Pseudomonadati</taxon>
        <taxon>Bacteroidota</taxon>
        <taxon>Flavobacteriia</taxon>
        <taxon>Flavobacteriales</taxon>
        <taxon>Weeksellaceae</taxon>
        <taxon>Riemerella</taxon>
    </lineage>
</organism>
<evidence type="ECO:0000259" key="1">
    <source>
        <dbReference type="Pfam" id="PF23343"/>
    </source>
</evidence>
<evidence type="ECO:0000313" key="4">
    <source>
        <dbReference type="Proteomes" id="UP000198517"/>
    </source>
</evidence>
<accession>A0A1G6ZF55</accession>
<dbReference type="Pfam" id="PF23343">
    <property type="entry name" value="REP_ORF2-G2P"/>
    <property type="match status" value="1"/>
</dbReference>
<dbReference type="STRING" id="1071918.SAMN05421544_10254"/>
<feature type="domain" description="Replication-associated protein ORF2/G2P" evidence="1">
    <location>
        <begin position="93"/>
        <end position="222"/>
    </location>
</feature>
<reference evidence="3 4" key="1">
    <citation type="submission" date="2016-10" db="EMBL/GenBank/DDBJ databases">
        <authorList>
            <person name="de Groot N.N."/>
        </authorList>
    </citation>
    <scope>NUCLEOTIDE SEQUENCE [LARGE SCALE GENOMIC DNA]</scope>
    <source>
        <strain evidence="3 4">DSM 24015</strain>
    </source>
</reference>
<sequence length="304" mass="36507">MFYKLSRLGIAEIRTQSKNSQHGGSSLFKSWKGLLIKKEASKSKDIIKKMESDAMKKIEKDNQKKEYQLRKFKIRNKIMNFFSLKSSRKFCAFYTVTFPLNIPDEIAYKLLNTWLTRCRKLQGLKSYLWVAERQKNGTLHFHLITNNYMNIREVNEYMKIALKNAKKKDLLYCEDKVLEKYNGVDVDNLYHSKRHKKKNKRLSKIEAQRKLMYYLSKYVTKNETKSKKLPWHCSRDISALFISVNYSEYSENEIFKLVSDNPEAVKSFHNEYFSFHYFLFTPEEKYFVSLNEINEKVYQYYNQN</sequence>
<dbReference type="AlphaFoldDB" id="A0A1G6ZF55"/>